<sequence>MKKNDKKLAVLKQKKENELLAMETKEIEERLKLLKSTLYSELTKTNKLNSSVPIWEGSCPTSSTEKHKRDALVDISGLKFKPLKHSPTSEIKSPDRYGSFIRKISEGMKLTSVNPVNANQSMCGQCEDKNAVVLCQECSEYYCAKCFAMFHLKGALRRHHSLPVSTCSSRSELRPCKETDGINKTQGFKELITKGCQSSLSIETKSNSALQTQAINDPDQYNPSTKTPLTTKQSSAAVSHITSTLCKTSAPVEIYFTPSITYAEKLLLRLHRNSKLQQSIRQDSVNSQKVSEGTFLPNLSIEQEKKQEEVMENSTLNRNSFDELHKLATTRMRLSNNNPHVFSHSKLDSEKPIIQTDKMMYPITHESNENYSSIPFFDESLCSLTKQKENTDQIHNGQCSQIIDEDDLIKEIHEHNKIIGSLNNKQNIWRPVQSLINPDSNIIHQINKTIIRNLNLVLDEQSLNNINLRDSFLDDSRMK</sequence>
<evidence type="ECO:0000313" key="3">
    <source>
        <dbReference type="Proteomes" id="UP000050790"/>
    </source>
</evidence>
<dbReference type="GO" id="GO:0008270">
    <property type="term" value="F:zinc ion binding"/>
    <property type="evidence" value="ECO:0007669"/>
    <property type="project" value="UniProtKB-KW"/>
</dbReference>
<evidence type="ECO:0000256" key="1">
    <source>
        <dbReference type="PROSITE-ProRule" id="PRU00024"/>
    </source>
</evidence>
<dbReference type="InterPro" id="IPR000315">
    <property type="entry name" value="Znf_B-box"/>
</dbReference>
<evidence type="ECO:0000259" key="2">
    <source>
        <dbReference type="PROSITE" id="PS50119"/>
    </source>
</evidence>
<dbReference type="PROSITE" id="PS50119">
    <property type="entry name" value="ZF_BBOX"/>
    <property type="match status" value="1"/>
</dbReference>
<keyword evidence="1" id="KW-0479">Metal-binding</keyword>
<organism evidence="3 4">
    <name type="scientific">Schistosoma margrebowiei</name>
    <dbReference type="NCBI Taxonomy" id="48269"/>
    <lineage>
        <taxon>Eukaryota</taxon>
        <taxon>Metazoa</taxon>
        <taxon>Spiralia</taxon>
        <taxon>Lophotrochozoa</taxon>
        <taxon>Platyhelminthes</taxon>
        <taxon>Trematoda</taxon>
        <taxon>Digenea</taxon>
        <taxon>Strigeidida</taxon>
        <taxon>Schistosomatoidea</taxon>
        <taxon>Schistosomatidae</taxon>
        <taxon>Schistosoma</taxon>
    </lineage>
</organism>
<dbReference type="AlphaFoldDB" id="A0AA84ZJV4"/>
<dbReference type="PANTHER" id="PTHR28634">
    <property type="entry name" value="ZINC FINGER B-BOX DOMAIN-CONTAINING PROTEIN 1"/>
    <property type="match status" value="1"/>
</dbReference>
<evidence type="ECO:0000313" key="4">
    <source>
        <dbReference type="WBParaSite" id="SMRG1_32260.3"/>
    </source>
</evidence>
<keyword evidence="1" id="KW-0862">Zinc</keyword>
<accession>A0AA84ZJV4</accession>
<dbReference type="Pfam" id="PF22586">
    <property type="entry name" value="ANCHR-like_BBOX"/>
    <property type="match status" value="1"/>
</dbReference>
<dbReference type="InterPro" id="IPR038446">
    <property type="entry name" value="CEBP_ZZ_sf"/>
</dbReference>
<proteinExistence type="predicted"/>
<dbReference type="Proteomes" id="UP000050790">
    <property type="component" value="Unassembled WGS sequence"/>
</dbReference>
<dbReference type="Gene3D" id="4.10.640.40">
    <property type="entry name" value="Cytoplasmic polyadenylation element-binding protein, ZZ domain"/>
    <property type="match status" value="1"/>
</dbReference>
<dbReference type="WBParaSite" id="SMRG1_32260.3">
    <property type="protein sequence ID" value="SMRG1_32260.3"/>
    <property type="gene ID" value="SMRG1_32260"/>
</dbReference>
<dbReference type="InterPro" id="IPR037688">
    <property type="entry name" value="ZBBX"/>
</dbReference>
<name>A0AA84ZJV4_9TREM</name>
<feature type="domain" description="B box-type" evidence="2">
    <location>
        <begin position="118"/>
        <end position="164"/>
    </location>
</feature>
<keyword evidence="1" id="KW-0863">Zinc-finger</keyword>
<reference evidence="4" key="1">
    <citation type="submission" date="2023-11" db="UniProtKB">
        <authorList>
            <consortium name="WormBaseParasite"/>
        </authorList>
    </citation>
    <scope>IDENTIFICATION</scope>
</reference>
<dbReference type="PANTHER" id="PTHR28634:SF1">
    <property type="entry name" value="ZINC FINGER B-BOX DOMAIN-CONTAINING PROTEIN 1"/>
    <property type="match status" value="1"/>
</dbReference>
<protein>
    <recommendedName>
        <fullName evidence="2">B box-type domain-containing protein</fullName>
    </recommendedName>
</protein>